<dbReference type="Proteomes" id="UP000217954">
    <property type="component" value="Chromosome"/>
</dbReference>
<reference evidence="3" key="1">
    <citation type="journal article" date="2017" name="Genome Announc.">
        <title>Complete Genome Sequence of Mycobacterium stephanolepidis.</title>
        <authorList>
            <person name="Fukano H."/>
            <person name="Yoshida M."/>
            <person name="Katayama Y."/>
            <person name="Omatsu T."/>
            <person name="Mizutani T."/>
            <person name="Kurata O."/>
            <person name="Wada S."/>
            <person name="Hoshino Y."/>
        </authorList>
    </citation>
    <scope>NUCLEOTIDE SEQUENCE [LARGE SCALE GENOMIC DNA]</scope>
    <source>
        <strain evidence="3">NJB0901</strain>
    </source>
</reference>
<dbReference type="RefSeq" id="WP_096504084.1">
    <property type="nucleotide sequence ID" value="NZ_AP018165.1"/>
</dbReference>
<gene>
    <name evidence="2" type="ORF">MSTE_04237</name>
</gene>
<protein>
    <submittedName>
        <fullName evidence="2">Uncharacterized protein</fullName>
    </submittedName>
</protein>
<keyword evidence="1" id="KW-0472">Membrane</keyword>
<keyword evidence="3" id="KW-1185">Reference proteome</keyword>
<accession>A0A1Z4F2W3</accession>
<feature type="transmembrane region" description="Helical" evidence="1">
    <location>
        <begin position="12"/>
        <end position="40"/>
    </location>
</feature>
<keyword evidence="1" id="KW-1133">Transmembrane helix</keyword>
<name>A0A1Z4F2W3_9MYCO</name>
<dbReference type="AlphaFoldDB" id="A0A1Z4F2W3"/>
<keyword evidence="1" id="KW-0812">Transmembrane</keyword>
<evidence type="ECO:0000256" key="1">
    <source>
        <dbReference type="SAM" id="Phobius"/>
    </source>
</evidence>
<proteinExistence type="predicted"/>
<sequence>MSYPPEQPKPGINGATMVAGALSFIFGNAVFGFLALMIGGSLADRSGAGFEIVPGFVAVVGIAVAFGVGGVLTRKGDRDKRGWGVGLMVGWALVSMLTVGFCTGLNPVLYQ</sequence>
<organism evidence="2 3">
    <name type="scientific">[Mycobacterium] stephanolepidis</name>
    <dbReference type="NCBI Taxonomy" id="1520670"/>
    <lineage>
        <taxon>Bacteria</taxon>
        <taxon>Bacillati</taxon>
        <taxon>Actinomycetota</taxon>
        <taxon>Actinomycetes</taxon>
        <taxon>Mycobacteriales</taxon>
        <taxon>Mycobacteriaceae</taxon>
        <taxon>Mycobacteroides</taxon>
    </lineage>
</organism>
<dbReference type="OrthoDB" id="4764660at2"/>
<evidence type="ECO:0000313" key="3">
    <source>
        <dbReference type="Proteomes" id="UP000217954"/>
    </source>
</evidence>
<feature type="transmembrane region" description="Helical" evidence="1">
    <location>
        <begin position="85"/>
        <end position="109"/>
    </location>
</feature>
<evidence type="ECO:0000313" key="2">
    <source>
        <dbReference type="EMBL" id="BAX99531.1"/>
    </source>
</evidence>
<reference evidence="2 3" key="2">
    <citation type="journal article" date="2017" name="Int. J. Syst. Evol. Microbiol.">
        <title>Mycobacterium stephanolepidis sp. nov., a rapidly growing species related to Mycobacterium chelonae, isolated from marine teleost fish, Stephanolepis cirrhifer.</title>
        <authorList>
            <person name="Fukano H."/>
            <person name="Wada S."/>
            <person name="Kurata O."/>
            <person name="Katayama K."/>
            <person name="Fujiwara N."/>
            <person name="Hoshino Y."/>
        </authorList>
    </citation>
    <scope>NUCLEOTIDE SEQUENCE [LARGE SCALE GENOMIC DNA]</scope>
    <source>
        <strain evidence="2 3">NJB0901</strain>
    </source>
</reference>
<dbReference type="KEGG" id="mste:MSTE_04237"/>
<dbReference type="EMBL" id="AP018165">
    <property type="protein sequence ID" value="BAX99531.1"/>
    <property type="molecule type" value="Genomic_DNA"/>
</dbReference>
<feature type="transmembrane region" description="Helical" evidence="1">
    <location>
        <begin position="52"/>
        <end position="73"/>
    </location>
</feature>